<accession>A0A016VDR0</accession>
<reference evidence="2" key="1">
    <citation type="journal article" date="2015" name="Nat. Genet.">
        <title>The genome and transcriptome of the zoonotic hookworm Ancylostoma ceylanicum identify infection-specific gene families.</title>
        <authorList>
            <person name="Schwarz E.M."/>
            <person name="Hu Y."/>
            <person name="Antoshechkin I."/>
            <person name="Miller M.M."/>
            <person name="Sternberg P.W."/>
            <person name="Aroian R.V."/>
        </authorList>
    </citation>
    <scope>NUCLEOTIDE SEQUENCE</scope>
    <source>
        <strain evidence="2">HY135</strain>
    </source>
</reference>
<dbReference type="EMBL" id="JARK01001348">
    <property type="protein sequence ID" value="EYC25152.1"/>
    <property type="molecule type" value="Genomic_DNA"/>
</dbReference>
<evidence type="ECO:0000313" key="1">
    <source>
        <dbReference type="EMBL" id="EYC25152.1"/>
    </source>
</evidence>
<organism evidence="1 2">
    <name type="scientific">Ancylostoma ceylanicum</name>
    <dbReference type="NCBI Taxonomy" id="53326"/>
    <lineage>
        <taxon>Eukaryota</taxon>
        <taxon>Metazoa</taxon>
        <taxon>Ecdysozoa</taxon>
        <taxon>Nematoda</taxon>
        <taxon>Chromadorea</taxon>
        <taxon>Rhabditida</taxon>
        <taxon>Rhabditina</taxon>
        <taxon>Rhabditomorpha</taxon>
        <taxon>Strongyloidea</taxon>
        <taxon>Ancylostomatidae</taxon>
        <taxon>Ancylostomatinae</taxon>
        <taxon>Ancylostoma</taxon>
    </lineage>
</organism>
<name>A0A016VDR0_9BILA</name>
<gene>
    <name evidence="1" type="primary">Acey_s0012.g1731</name>
    <name evidence="1" type="ORF">Y032_0012g1731</name>
</gene>
<protein>
    <submittedName>
        <fullName evidence="1">Uncharacterized protein</fullName>
    </submittedName>
</protein>
<sequence length="81" mass="9049">MKFCATQITFSHLWRAPLSICFNTCNLLLVHYSTQAQDSTASTPRTTGRHLPPPSAIIRRTRITQSGPGPMEIPRVSSLPW</sequence>
<dbReference type="AlphaFoldDB" id="A0A016VDR0"/>
<evidence type="ECO:0000313" key="2">
    <source>
        <dbReference type="Proteomes" id="UP000024635"/>
    </source>
</evidence>
<dbReference type="Proteomes" id="UP000024635">
    <property type="component" value="Unassembled WGS sequence"/>
</dbReference>
<proteinExistence type="predicted"/>
<keyword evidence="2" id="KW-1185">Reference proteome</keyword>
<comment type="caution">
    <text evidence="1">The sequence shown here is derived from an EMBL/GenBank/DDBJ whole genome shotgun (WGS) entry which is preliminary data.</text>
</comment>